<sequence length="236" mass="25692">MKKILTILIIGLFIASCGSDKTSDPKPEPVMEQAELTAFNFLPVAYGLDWHVNNETFKSNQAYGNGSGATVEWEKGSNSLKLEVKNTENKTTVITDNHSFVDQKEYIGVVFGTSGEPELEVLEKDMTPPASGKVRVRFFNALDSAGAIDIYLGGETADYKKVSNLAYKASTAYMDVEVSALSGLVVYTSTGVLPDDQTDILRYSGNQSSAADKIYTHLLAPKLDDFSKAGIFILNH</sequence>
<comment type="caution">
    <text evidence="2">The sequence shown here is derived from an EMBL/GenBank/DDBJ whole genome shotgun (WGS) entry which is preliminary data.</text>
</comment>
<dbReference type="RefSeq" id="WP_212229399.1">
    <property type="nucleotide sequence ID" value="NZ_JAGUCN010000017.1"/>
</dbReference>
<keyword evidence="3" id="KW-1185">Reference proteome</keyword>
<protein>
    <submittedName>
        <fullName evidence="2">DUF4397 domain-containing protein</fullName>
    </submittedName>
</protein>
<dbReference type="PROSITE" id="PS51257">
    <property type="entry name" value="PROKAR_LIPOPROTEIN"/>
    <property type="match status" value="1"/>
</dbReference>
<accession>A0ABS5KC73</accession>
<dbReference type="Proteomes" id="UP000721861">
    <property type="component" value="Unassembled WGS sequence"/>
</dbReference>
<proteinExistence type="predicted"/>
<evidence type="ECO:0000313" key="2">
    <source>
        <dbReference type="EMBL" id="MBS2212639.1"/>
    </source>
</evidence>
<evidence type="ECO:0000313" key="3">
    <source>
        <dbReference type="Proteomes" id="UP000721861"/>
    </source>
</evidence>
<feature type="domain" description="DUF4397" evidence="1">
    <location>
        <begin position="35"/>
        <end position="151"/>
    </location>
</feature>
<name>A0ABS5KC73_9BACT</name>
<evidence type="ECO:0000259" key="1">
    <source>
        <dbReference type="Pfam" id="PF14344"/>
    </source>
</evidence>
<dbReference type="InterPro" id="IPR025510">
    <property type="entry name" value="DUF4397"/>
</dbReference>
<dbReference type="EMBL" id="JAGUCN010000017">
    <property type="protein sequence ID" value="MBS2212639.1"/>
    <property type="molecule type" value="Genomic_DNA"/>
</dbReference>
<gene>
    <name evidence="2" type="ORF">KEM09_14570</name>
</gene>
<reference evidence="2 3" key="1">
    <citation type="journal article" date="2014" name="Int. J. Syst. Evol. Microbiol.">
        <title>Carboxylicivirga gen. nov. in the family Marinilabiliaceae with two novel species, Carboxylicivirga mesophila sp. nov. and Carboxylicivirga taeanensis sp. nov., and reclassification of Cytophaga fermentans as Saccharicrinis fermentans gen. nov., comb. nov.</title>
        <authorList>
            <person name="Yang S.H."/>
            <person name="Seo H.S."/>
            <person name="Woo J.H."/>
            <person name="Oh H.M."/>
            <person name="Jang H."/>
            <person name="Lee J.H."/>
            <person name="Kim S.J."/>
            <person name="Kwon K.K."/>
        </authorList>
    </citation>
    <scope>NUCLEOTIDE SEQUENCE [LARGE SCALE GENOMIC DNA]</scope>
    <source>
        <strain evidence="2 3">JCM 18290</strain>
    </source>
</reference>
<organism evidence="2 3">
    <name type="scientific">Carboxylicivirga mesophila</name>
    <dbReference type="NCBI Taxonomy" id="1166478"/>
    <lineage>
        <taxon>Bacteria</taxon>
        <taxon>Pseudomonadati</taxon>
        <taxon>Bacteroidota</taxon>
        <taxon>Bacteroidia</taxon>
        <taxon>Marinilabiliales</taxon>
        <taxon>Marinilabiliaceae</taxon>
        <taxon>Carboxylicivirga</taxon>
    </lineage>
</organism>
<dbReference type="Pfam" id="PF14344">
    <property type="entry name" value="DUF4397"/>
    <property type="match status" value="1"/>
</dbReference>